<dbReference type="InterPro" id="IPR036271">
    <property type="entry name" value="Tet_transcr_reg_TetR-rel_C_sf"/>
</dbReference>
<feature type="domain" description="HTH tetR-type" evidence="5">
    <location>
        <begin position="9"/>
        <end position="69"/>
    </location>
</feature>
<dbReference type="Gene3D" id="1.10.357.10">
    <property type="entry name" value="Tetracycline Repressor, domain 2"/>
    <property type="match status" value="1"/>
</dbReference>
<dbReference type="Pfam" id="PF00440">
    <property type="entry name" value="TetR_N"/>
    <property type="match status" value="1"/>
</dbReference>
<keyword evidence="2 4" id="KW-0238">DNA-binding</keyword>
<dbReference type="PANTHER" id="PTHR30055">
    <property type="entry name" value="HTH-TYPE TRANSCRIPTIONAL REGULATOR RUTR"/>
    <property type="match status" value="1"/>
</dbReference>
<sequence>MPRTGLSPEELKRVALDSAEKMIRKFGFDKTHLVDIAKEIGVSHPILYRLFPDKAALIDAVSERWLNRIDDELSKIVLKKGSSKSRLHAWFLALHRLKKEKVSMDPELYRAFNSSAELRRPVVVRHLETAMNQLVSILESGIRSGEFSKKDPKLLANLLFQGMISFHHPKMVLDHLERDRELLLKQVLDLLLAGILRTS</sequence>
<evidence type="ECO:0000256" key="4">
    <source>
        <dbReference type="PROSITE-ProRule" id="PRU00335"/>
    </source>
</evidence>
<evidence type="ECO:0000313" key="7">
    <source>
        <dbReference type="Proteomes" id="UP000094669"/>
    </source>
</evidence>
<organism evidence="6 7">
    <name type="scientific">Leptospira inadai serovar Lyme</name>
    <dbReference type="NCBI Taxonomy" id="293084"/>
    <lineage>
        <taxon>Bacteria</taxon>
        <taxon>Pseudomonadati</taxon>
        <taxon>Spirochaetota</taxon>
        <taxon>Spirochaetia</taxon>
        <taxon>Leptospirales</taxon>
        <taxon>Leptospiraceae</taxon>
        <taxon>Leptospira</taxon>
    </lineage>
</organism>
<evidence type="ECO:0000256" key="2">
    <source>
        <dbReference type="ARBA" id="ARBA00023125"/>
    </source>
</evidence>
<gene>
    <name evidence="6" type="ORF">BES34_001535</name>
</gene>
<dbReference type="Proteomes" id="UP000094669">
    <property type="component" value="Unassembled WGS sequence"/>
</dbReference>
<protein>
    <submittedName>
        <fullName evidence="6">TetR/AcrR family transcriptional regulator</fullName>
    </submittedName>
</protein>
<dbReference type="PROSITE" id="PS50977">
    <property type="entry name" value="HTH_TETR_2"/>
    <property type="match status" value="1"/>
</dbReference>
<dbReference type="RefSeq" id="WP_010409933.1">
    <property type="nucleotide sequence ID" value="NZ_MCRM02000001.1"/>
</dbReference>
<name>A0ABX4YP25_9LEPT</name>
<evidence type="ECO:0000256" key="1">
    <source>
        <dbReference type="ARBA" id="ARBA00023015"/>
    </source>
</evidence>
<dbReference type="SUPFAM" id="SSF48498">
    <property type="entry name" value="Tetracyclin repressor-like, C-terminal domain"/>
    <property type="match status" value="1"/>
</dbReference>
<dbReference type="PANTHER" id="PTHR30055:SF151">
    <property type="entry name" value="TRANSCRIPTIONAL REGULATORY PROTEIN"/>
    <property type="match status" value="1"/>
</dbReference>
<dbReference type="InterPro" id="IPR001647">
    <property type="entry name" value="HTH_TetR"/>
</dbReference>
<dbReference type="PRINTS" id="PR00455">
    <property type="entry name" value="HTHTETR"/>
</dbReference>
<dbReference type="Pfam" id="PF17935">
    <property type="entry name" value="TetR_C_27"/>
    <property type="match status" value="1"/>
</dbReference>
<feature type="DNA-binding region" description="H-T-H motif" evidence="4">
    <location>
        <begin position="32"/>
        <end position="51"/>
    </location>
</feature>
<dbReference type="InterPro" id="IPR041478">
    <property type="entry name" value="TetR_C_27"/>
</dbReference>
<evidence type="ECO:0000313" key="6">
    <source>
        <dbReference type="EMBL" id="PNV76981.1"/>
    </source>
</evidence>
<dbReference type="SUPFAM" id="SSF46689">
    <property type="entry name" value="Homeodomain-like"/>
    <property type="match status" value="1"/>
</dbReference>
<reference evidence="6" key="1">
    <citation type="submission" date="2018-01" db="EMBL/GenBank/DDBJ databases">
        <title>Genomic characterization of Leptospira inadai serogroup Lyme isolated from captured rat in Brazil and comparative analysis with human reference strain.</title>
        <authorList>
            <person name="Moreno L.Z."/>
            <person name="Loureiro A.P."/>
            <person name="Miraglia F."/>
            <person name="Kremer F.S."/>
            <person name="Eslabao M.R."/>
            <person name="Dellagostin O.A."/>
            <person name="Lilenbaum W."/>
            <person name="Moreno A.M."/>
        </authorList>
    </citation>
    <scope>NUCLEOTIDE SEQUENCE [LARGE SCALE GENOMIC DNA]</scope>
    <source>
        <strain evidence="6">M34/99</strain>
    </source>
</reference>
<dbReference type="InterPro" id="IPR050109">
    <property type="entry name" value="HTH-type_TetR-like_transc_reg"/>
</dbReference>
<comment type="caution">
    <text evidence="6">The sequence shown here is derived from an EMBL/GenBank/DDBJ whole genome shotgun (WGS) entry which is preliminary data.</text>
</comment>
<dbReference type="InterPro" id="IPR009057">
    <property type="entry name" value="Homeodomain-like_sf"/>
</dbReference>
<keyword evidence="1" id="KW-0805">Transcription regulation</keyword>
<keyword evidence="7" id="KW-1185">Reference proteome</keyword>
<evidence type="ECO:0000256" key="3">
    <source>
        <dbReference type="ARBA" id="ARBA00023163"/>
    </source>
</evidence>
<dbReference type="EMBL" id="MCRM02000001">
    <property type="protein sequence ID" value="PNV76981.1"/>
    <property type="molecule type" value="Genomic_DNA"/>
</dbReference>
<proteinExistence type="predicted"/>
<accession>A0ABX4YP25</accession>
<evidence type="ECO:0000259" key="5">
    <source>
        <dbReference type="PROSITE" id="PS50977"/>
    </source>
</evidence>
<keyword evidence="3" id="KW-0804">Transcription</keyword>